<keyword evidence="12" id="KW-1185">Reference proteome</keyword>
<feature type="binding site" evidence="7">
    <location>
        <position position="598"/>
    </location>
    <ligand>
        <name>ATP</name>
        <dbReference type="ChEBI" id="CHEBI:30616"/>
    </ligand>
</feature>
<feature type="compositionally biased region" description="Polar residues" evidence="8">
    <location>
        <begin position="902"/>
        <end position="911"/>
    </location>
</feature>
<evidence type="ECO:0000256" key="3">
    <source>
        <dbReference type="ARBA" id="ARBA00022679"/>
    </source>
</evidence>
<evidence type="ECO:0000256" key="5">
    <source>
        <dbReference type="ARBA" id="ARBA00022777"/>
    </source>
</evidence>
<protein>
    <recommendedName>
        <fullName evidence="1">non-specific serine/threonine protein kinase</fullName>
        <ecNumber evidence="1">2.7.11.1</ecNumber>
    </recommendedName>
</protein>
<feature type="transmembrane region" description="Helical" evidence="9">
    <location>
        <begin position="395"/>
        <end position="415"/>
    </location>
</feature>
<dbReference type="Gene3D" id="1.10.510.10">
    <property type="entry name" value="Transferase(Phosphotransferase) domain 1"/>
    <property type="match status" value="1"/>
</dbReference>
<dbReference type="InterPro" id="IPR017441">
    <property type="entry name" value="Protein_kinase_ATP_BS"/>
</dbReference>
<dbReference type="RefSeq" id="WP_187075533.1">
    <property type="nucleotide sequence ID" value="NZ_JACORT010000002.1"/>
</dbReference>
<evidence type="ECO:0000256" key="1">
    <source>
        <dbReference type="ARBA" id="ARBA00012513"/>
    </source>
</evidence>
<keyword evidence="9" id="KW-1133">Transmembrane helix</keyword>
<dbReference type="SMART" id="SM01080">
    <property type="entry name" value="CHASE2"/>
    <property type="match status" value="1"/>
</dbReference>
<feature type="compositionally biased region" description="Gly residues" evidence="8">
    <location>
        <begin position="918"/>
        <end position="927"/>
    </location>
</feature>
<dbReference type="PANTHER" id="PTHR43289:SF6">
    <property type="entry name" value="SERINE_THREONINE-PROTEIN KINASE NEKL-3"/>
    <property type="match status" value="1"/>
</dbReference>
<keyword evidence="2" id="KW-0723">Serine/threonine-protein kinase</keyword>
<dbReference type="CDD" id="cd14014">
    <property type="entry name" value="STKc_PknB_like"/>
    <property type="match status" value="1"/>
</dbReference>
<feature type="region of interest" description="Disordered" evidence="8">
    <location>
        <begin position="879"/>
        <end position="927"/>
    </location>
</feature>
<keyword evidence="6 7" id="KW-0067">ATP-binding</keyword>
<dbReference type="EMBL" id="JACORT010000002">
    <property type="protein sequence ID" value="MBC5782785.1"/>
    <property type="molecule type" value="Genomic_DNA"/>
</dbReference>
<dbReference type="Proteomes" id="UP000608513">
    <property type="component" value="Unassembled WGS sequence"/>
</dbReference>
<dbReference type="SUPFAM" id="SSF56112">
    <property type="entry name" value="Protein kinase-like (PK-like)"/>
    <property type="match status" value="1"/>
</dbReference>
<feature type="domain" description="Protein kinase" evidence="10">
    <location>
        <begin position="569"/>
        <end position="833"/>
    </location>
</feature>
<feature type="transmembrane region" description="Helical" evidence="9">
    <location>
        <begin position="368"/>
        <end position="388"/>
    </location>
</feature>
<dbReference type="GO" id="GO:0004674">
    <property type="term" value="F:protein serine/threonine kinase activity"/>
    <property type="evidence" value="ECO:0007669"/>
    <property type="project" value="UniProtKB-KW"/>
</dbReference>
<sequence length="927" mass="99534">MGTSSARRGSFWRSDWFVGVLVVVAVIALQASTDVLSGLERRFYDFASTATGRQPSQKVAIIAIDDYSIGNIGQWPWRRDVHAELIDRLAEGKAKTIVEMVNFAEPQSDRGLPYIRKIKETLAPAAGQPAVDEAAKVIAEAEQKLDYDARLAASIAKAGNVLLTSFFTLGEPLGKPDRPLSAAALKSALDDNQAFSVPSVANTQPIESIANAAAGIGQLNLLNDVDGAVRWNPLLVNYYGKAVPSLALLATAKSLNLSMADIRLNPGDSVQVGRLRVRTDEVARVLPQFYKPKADGSSPFTVDSFYDVLTGKIPASKYADKIVLIGATAQGVGTQAPVPGYAAVTPVEMLAHMTSSILSEHYIVAPSWGTWAALGAFLLVAGYVVAVLPRLSAGMGGGVTALFFVVLLAAEYGLLAGGATWVQLVFPAALLLIGHIALTTKRFLITEAGKVKADEQSAETNRMMGLALQGQGQLDMAFDRFQRVPVSDELMANLYNLALDFERKRQFNKAEAVYEHMARYNRKYKDIEAKLARAKNLSETVILGGGGSHPGGTMLLADGAVEKPFLGRYQVEKELGKGAMGVVYQGRDPKIGRVVAIKTMALSQEFEGDELVDARERFFREAETAGRLQHQNIVTIFDAGEEHDLAYIAMEFLKGRDLVDHCKDGNLLPVPQVLSIVARVAEALAYAHKQHVVHRDIKPANIMYEPDSDTVKVTDFGIARITDASKTKTGLVLGTPSFMSPEQIAGRKVDGRSDLYSLGVTLYQMLTGVLPFRGDSMAELMYKIANQEAPDLREIRKDLPERLAQVVARALVKKPDLRYQDGDEFARDLRAVLAGMPAGTGGSTAKAASAPAPADAEDRTVAFRAAEAAPVMAAGNAFVSGSASPGYDASQKDEQVPGASLDKTTVMNKSGAQERPQAGGGKTGQEP</sequence>
<keyword evidence="9" id="KW-0812">Transmembrane</keyword>
<dbReference type="Pfam" id="PF00069">
    <property type="entry name" value="Pkinase"/>
    <property type="match status" value="1"/>
</dbReference>
<dbReference type="SMART" id="SM00220">
    <property type="entry name" value="S_TKc"/>
    <property type="match status" value="1"/>
</dbReference>
<organism evidence="11 12">
    <name type="scientific">Ramlibacter cellulosilyticus</name>
    <dbReference type="NCBI Taxonomy" id="2764187"/>
    <lineage>
        <taxon>Bacteria</taxon>
        <taxon>Pseudomonadati</taxon>
        <taxon>Pseudomonadota</taxon>
        <taxon>Betaproteobacteria</taxon>
        <taxon>Burkholderiales</taxon>
        <taxon>Comamonadaceae</taxon>
        <taxon>Ramlibacter</taxon>
    </lineage>
</organism>
<comment type="caution">
    <text evidence="11">The sequence shown here is derived from an EMBL/GenBank/DDBJ whole genome shotgun (WGS) entry which is preliminary data.</text>
</comment>
<dbReference type="SUPFAM" id="SSF48452">
    <property type="entry name" value="TPR-like"/>
    <property type="match status" value="1"/>
</dbReference>
<evidence type="ECO:0000256" key="2">
    <source>
        <dbReference type="ARBA" id="ARBA00022527"/>
    </source>
</evidence>
<dbReference type="InterPro" id="IPR008271">
    <property type="entry name" value="Ser/Thr_kinase_AS"/>
</dbReference>
<evidence type="ECO:0000256" key="7">
    <source>
        <dbReference type="PROSITE-ProRule" id="PRU10141"/>
    </source>
</evidence>
<keyword evidence="3" id="KW-0808">Transferase</keyword>
<reference evidence="11" key="1">
    <citation type="submission" date="2020-08" db="EMBL/GenBank/DDBJ databases">
        <title>Ramlibacter sp. USB13 16S ribosomal RNA gene genome sequencing and assembly.</title>
        <authorList>
            <person name="Kang M."/>
        </authorList>
    </citation>
    <scope>NUCLEOTIDE SEQUENCE</scope>
    <source>
        <strain evidence="11">USB13</strain>
    </source>
</reference>
<dbReference type="FunFam" id="1.10.510.10:FF:000021">
    <property type="entry name" value="Serine/threonine protein kinase"/>
    <property type="match status" value="1"/>
</dbReference>
<gene>
    <name evidence="11" type="ORF">H8N03_07490</name>
</gene>
<dbReference type="PANTHER" id="PTHR43289">
    <property type="entry name" value="MITOGEN-ACTIVATED PROTEIN KINASE KINASE KINASE 20-RELATED"/>
    <property type="match status" value="1"/>
</dbReference>
<keyword evidence="5" id="KW-0418">Kinase</keyword>
<dbReference type="AlphaFoldDB" id="A0A923SAG9"/>
<dbReference type="InterPro" id="IPR011990">
    <property type="entry name" value="TPR-like_helical_dom_sf"/>
</dbReference>
<keyword evidence="4 7" id="KW-0547">Nucleotide-binding</keyword>
<dbReference type="PROSITE" id="PS50011">
    <property type="entry name" value="PROTEIN_KINASE_DOM"/>
    <property type="match status" value="1"/>
</dbReference>
<evidence type="ECO:0000256" key="6">
    <source>
        <dbReference type="ARBA" id="ARBA00022840"/>
    </source>
</evidence>
<dbReference type="Gene3D" id="1.25.40.10">
    <property type="entry name" value="Tetratricopeptide repeat domain"/>
    <property type="match status" value="1"/>
</dbReference>
<dbReference type="GO" id="GO:0005524">
    <property type="term" value="F:ATP binding"/>
    <property type="evidence" value="ECO:0007669"/>
    <property type="project" value="UniProtKB-UniRule"/>
</dbReference>
<dbReference type="EC" id="2.7.11.1" evidence="1"/>
<dbReference type="InterPro" id="IPR007890">
    <property type="entry name" value="CHASE2"/>
</dbReference>
<name>A0A923SAG9_9BURK</name>
<evidence type="ECO:0000256" key="9">
    <source>
        <dbReference type="SAM" id="Phobius"/>
    </source>
</evidence>
<accession>A0A923SAG9</accession>
<keyword evidence="9" id="KW-0472">Membrane</keyword>
<dbReference type="PROSITE" id="PS00107">
    <property type="entry name" value="PROTEIN_KINASE_ATP"/>
    <property type="match status" value="1"/>
</dbReference>
<dbReference type="Gene3D" id="3.30.200.20">
    <property type="entry name" value="Phosphorylase Kinase, domain 1"/>
    <property type="match status" value="1"/>
</dbReference>
<evidence type="ECO:0000256" key="4">
    <source>
        <dbReference type="ARBA" id="ARBA00022741"/>
    </source>
</evidence>
<dbReference type="InterPro" id="IPR000719">
    <property type="entry name" value="Prot_kinase_dom"/>
</dbReference>
<dbReference type="Pfam" id="PF05226">
    <property type="entry name" value="CHASE2"/>
    <property type="match status" value="1"/>
</dbReference>
<evidence type="ECO:0000313" key="12">
    <source>
        <dbReference type="Proteomes" id="UP000608513"/>
    </source>
</evidence>
<dbReference type="InterPro" id="IPR011009">
    <property type="entry name" value="Kinase-like_dom_sf"/>
</dbReference>
<evidence type="ECO:0000313" key="11">
    <source>
        <dbReference type="EMBL" id="MBC5782785.1"/>
    </source>
</evidence>
<evidence type="ECO:0000256" key="8">
    <source>
        <dbReference type="SAM" id="MobiDB-lite"/>
    </source>
</evidence>
<proteinExistence type="predicted"/>
<evidence type="ECO:0000259" key="10">
    <source>
        <dbReference type="PROSITE" id="PS50011"/>
    </source>
</evidence>
<dbReference type="PROSITE" id="PS00108">
    <property type="entry name" value="PROTEIN_KINASE_ST"/>
    <property type="match status" value="1"/>
</dbReference>